<proteinExistence type="predicted"/>
<keyword evidence="1" id="KW-0472">Membrane</keyword>
<dbReference type="GO" id="GO:0051536">
    <property type="term" value="F:iron-sulfur cluster binding"/>
    <property type="evidence" value="ECO:0007669"/>
    <property type="project" value="InterPro"/>
</dbReference>
<organism evidence="4">
    <name type="scientific">marine metagenome</name>
    <dbReference type="NCBI Taxonomy" id="408172"/>
    <lineage>
        <taxon>unclassified sequences</taxon>
        <taxon>metagenomes</taxon>
        <taxon>ecological metagenomes</taxon>
    </lineage>
</organism>
<feature type="domain" description="Guanylate cyclase" evidence="2">
    <location>
        <begin position="348"/>
        <end position="480"/>
    </location>
</feature>
<dbReference type="InterPro" id="IPR001041">
    <property type="entry name" value="2Fe-2S_ferredoxin-type"/>
</dbReference>
<dbReference type="PROSITE" id="PS50125">
    <property type="entry name" value="GUANYLATE_CYCLASE_2"/>
    <property type="match status" value="1"/>
</dbReference>
<feature type="non-terminal residue" evidence="4">
    <location>
        <position position="1"/>
    </location>
</feature>
<feature type="transmembrane region" description="Helical" evidence="1">
    <location>
        <begin position="202"/>
        <end position="223"/>
    </location>
</feature>
<name>A0A382D9A9_9ZZZZ</name>
<evidence type="ECO:0000259" key="3">
    <source>
        <dbReference type="PROSITE" id="PS51085"/>
    </source>
</evidence>
<sequence>VTHYLNHSIGIFGLNAVDYIRNIFLFFWRNPVMNYFLPGVAVIHIYLSLSRVIRLASFRGFKRHEWFQLIAGILTVPALALHVSGTKIAHIFYGIDDTYTFLSASIVDYIDIIIFYFLMLLVWIHGYIGVKYWMKVNSTYQRYLNKIEMFFFILPILALVGMISMFRESNLNQLIDPRYKEKVFSSSNPENVDLDKLTEDTFMYFVIPYLLLILLLFTGRFIYFKIKRRNNSIQISYPEGAVSKIFPGMSILEASLDAGIPHAHVCGGRGRCSTCRIRVDQGLDQLEPARQNERRVLRGIGAPENIRLACQAFPKIDLNVSPLLAHDANFEENSSEQKYIHGSDREICIMFTDLRAFTKMSEKKLPYDVVFILNQYFKLMGEIIENQGGYLDKFIGDGTMALFGIEEGPKEGSRNAILAARQMNDELKKLNERLIHDLPFPLKMGIGIHSGNVIFGKMGYKHAKNLTAVGDAVNTASRLESLTKEFKCQLIISKYTYELSDYQFNPLEEDSVKIIGRDEMLDVIKIKDTSMVEIIQ</sequence>
<evidence type="ECO:0000256" key="1">
    <source>
        <dbReference type="SAM" id="Phobius"/>
    </source>
</evidence>
<dbReference type="PANTHER" id="PTHR43081">
    <property type="entry name" value="ADENYLATE CYCLASE, TERMINAL-DIFFERENTIATION SPECIFIC-RELATED"/>
    <property type="match status" value="1"/>
</dbReference>
<reference evidence="4" key="1">
    <citation type="submission" date="2018-05" db="EMBL/GenBank/DDBJ databases">
        <authorList>
            <person name="Lanie J.A."/>
            <person name="Ng W.-L."/>
            <person name="Kazmierczak K.M."/>
            <person name="Andrzejewski T.M."/>
            <person name="Davidsen T.M."/>
            <person name="Wayne K.J."/>
            <person name="Tettelin H."/>
            <person name="Glass J.I."/>
            <person name="Rusch D."/>
            <person name="Podicherti R."/>
            <person name="Tsui H.-C.T."/>
            <person name="Winkler M.E."/>
        </authorList>
    </citation>
    <scope>NUCLEOTIDE SEQUENCE</scope>
</reference>
<feature type="transmembrane region" description="Helical" evidence="1">
    <location>
        <begin position="66"/>
        <end position="89"/>
    </location>
</feature>
<dbReference type="InterPro" id="IPR036010">
    <property type="entry name" value="2Fe-2S_ferredoxin-like_sf"/>
</dbReference>
<dbReference type="Gene3D" id="3.10.20.30">
    <property type="match status" value="1"/>
</dbReference>
<dbReference type="PANTHER" id="PTHR43081:SF1">
    <property type="entry name" value="ADENYLATE CYCLASE, TERMINAL-DIFFERENTIATION SPECIFIC"/>
    <property type="match status" value="1"/>
</dbReference>
<dbReference type="Pfam" id="PF00211">
    <property type="entry name" value="Guanylate_cyc"/>
    <property type="match status" value="1"/>
</dbReference>
<dbReference type="SUPFAM" id="SSF54292">
    <property type="entry name" value="2Fe-2S ferredoxin-like"/>
    <property type="match status" value="1"/>
</dbReference>
<protein>
    <recommendedName>
        <fullName evidence="5">Guanylate cyclase domain-containing protein</fullName>
    </recommendedName>
</protein>
<dbReference type="SUPFAM" id="SSF81343">
    <property type="entry name" value="Fumarate reductase respiratory complex transmembrane subunits"/>
    <property type="match status" value="1"/>
</dbReference>
<keyword evidence="1" id="KW-1133">Transmembrane helix</keyword>
<dbReference type="AlphaFoldDB" id="A0A382D9A9"/>
<dbReference type="PROSITE" id="PS51085">
    <property type="entry name" value="2FE2S_FER_2"/>
    <property type="match status" value="1"/>
</dbReference>
<feature type="transmembrane region" description="Helical" evidence="1">
    <location>
        <begin position="149"/>
        <end position="166"/>
    </location>
</feature>
<keyword evidence="1" id="KW-0812">Transmembrane</keyword>
<dbReference type="InterPro" id="IPR001054">
    <property type="entry name" value="A/G_cyclase"/>
</dbReference>
<dbReference type="InterPro" id="IPR029787">
    <property type="entry name" value="Nucleotide_cyclase"/>
</dbReference>
<evidence type="ECO:0008006" key="5">
    <source>
        <dbReference type="Google" id="ProtNLM"/>
    </source>
</evidence>
<dbReference type="CDD" id="cd07302">
    <property type="entry name" value="CHD"/>
    <property type="match status" value="1"/>
</dbReference>
<dbReference type="SMART" id="SM00044">
    <property type="entry name" value="CYCc"/>
    <property type="match status" value="1"/>
</dbReference>
<dbReference type="CDD" id="cd00207">
    <property type="entry name" value="fer2"/>
    <property type="match status" value="1"/>
</dbReference>
<dbReference type="InterPro" id="IPR034804">
    <property type="entry name" value="SQR/QFR_C/D"/>
</dbReference>
<gene>
    <name evidence="4" type="ORF">METZ01_LOCUS187115</name>
</gene>
<dbReference type="Gene3D" id="3.30.70.1230">
    <property type="entry name" value="Nucleotide cyclase"/>
    <property type="match status" value="1"/>
</dbReference>
<dbReference type="InterPro" id="IPR050697">
    <property type="entry name" value="Adenylyl/Guanylyl_Cyclase_3/4"/>
</dbReference>
<dbReference type="GO" id="GO:0035556">
    <property type="term" value="P:intracellular signal transduction"/>
    <property type="evidence" value="ECO:0007669"/>
    <property type="project" value="InterPro"/>
</dbReference>
<evidence type="ECO:0000313" key="4">
    <source>
        <dbReference type="EMBL" id="SVB34261.1"/>
    </source>
</evidence>
<feature type="transmembrane region" description="Helical" evidence="1">
    <location>
        <begin position="35"/>
        <end position="54"/>
    </location>
</feature>
<feature type="domain" description="2Fe-2S ferredoxin-type" evidence="3">
    <location>
        <begin position="231"/>
        <end position="326"/>
    </location>
</feature>
<accession>A0A382D9A9</accession>
<dbReference type="EMBL" id="UINC01037966">
    <property type="protein sequence ID" value="SVB34261.1"/>
    <property type="molecule type" value="Genomic_DNA"/>
</dbReference>
<evidence type="ECO:0000259" key="2">
    <source>
        <dbReference type="PROSITE" id="PS50125"/>
    </source>
</evidence>
<dbReference type="GO" id="GO:0016020">
    <property type="term" value="C:membrane"/>
    <property type="evidence" value="ECO:0007669"/>
    <property type="project" value="InterPro"/>
</dbReference>
<feature type="transmembrane region" description="Helical" evidence="1">
    <location>
        <begin position="109"/>
        <end position="128"/>
    </location>
</feature>
<dbReference type="InterPro" id="IPR012675">
    <property type="entry name" value="Beta-grasp_dom_sf"/>
</dbReference>
<dbReference type="Pfam" id="PF00111">
    <property type="entry name" value="Fer2"/>
    <property type="match status" value="1"/>
</dbReference>
<dbReference type="GO" id="GO:0006171">
    <property type="term" value="P:cAMP biosynthetic process"/>
    <property type="evidence" value="ECO:0007669"/>
    <property type="project" value="TreeGrafter"/>
</dbReference>
<dbReference type="SUPFAM" id="SSF55073">
    <property type="entry name" value="Nucleotide cyclase"/>
    <property type="match status" value="1"/>
</dbReference>